<sequence>MSSTIPLPQYTEAYQAQQRQQVLDAEVIYEWECVLRSKDKHFMPFIMAGIFSLLYGISYYLSSDISLFYMWAGSVIIFSPISYFLFDVDYDYKGQITPKGIIVQKTERVPEFFYKATRGMAYFGIVACLIAGLMMGPLAFVGAGAFALLSFKMTGFHKQTEVYIRSFLDGVPYRISRSDGLYQYDVQQISSHCKSLKDLNDNAEKLRCAHRWLIHCTVAQEKELLAQLSRFIEFENQI</sequence>
<feature type="transmembrane region" description="Helical" evidence="1">
    <location>
        <begin position="120"/>
        <end position="149"/>
    </location>
</feature>
<keyword evidence="1" id="KW-0812">Transmembrane</keyword>
<protein>
    <submittedName>
        <fullName evidence="2">Uncharacterized protein</fullName>
    </submittedName>
</protein>
<evidence type="ECO:0000313" key="3">
    <source>
        <dbReference type="Proteomes" id="UP000027192"/>
    </source>
</evidence>
<evidence type="ECO:0000313" key="2">
    <source>
        <dbReference type="EMBL" id="KDM89899.1"/>
    </source>
</evidence>
<dbReference type="Proteomes" id="UP000027192">
    <property type="component" value="Unassembled WGS sequence"/>
</dbReference>
<feature type="transmembrane region" description="Helical" evidence="1">
    <location>
        <begin position="42"/>
        <end position="61"/>
    </location>
</feature>
<comment type="caution">
    <text evidence="2">The sequence shown here is derived from an EMBL/GenBank/DDBJ whole genome shotgun (WGS) entry which is preliminary data.</text>
</comment>
<gene>
    <name evidence="2" type="ORF">EA58_20030</name>
</gene>
<dbReference type="AlphaFoldDB" id="A0A066RHU6"/>
<evidence type="ECO:0000256" key="1">
    <source>
        <dbReference type="SAM" id="Phobius"/>
    </source>
</evidence>
<proteinExistence type="predicted"/>
<feature type="transmembrane region" description="Helical" evidence="1">
    <location>
        <begin position="68"/>
        <end position="86"/>
    </location>
</feature>
<keyword evidence="3" id="KW-1185">Reference proteome</keyword>
<organism evidence="2 3">
    <name type="scientific">Photobacterium galatheae</name>
    <dbReference type="NCBI Taxonomy" id="1654360"/>
    <lineage>
        <taxon>Bacteria</taxon>
        <taxon>Pseudomonadati</taxon>
        <taxon>Pseudomonadota</taxon>
        <taxon>Gammaproteobacteria</taxon>
        <taxon>Vibrionales</taxon>
        <taxon>Vibrionaceae</taxon>
        <taxon>Photobacterium</taxon>
    </lineage>
</organism>
<keyword evidence="1" id="KW-0472">Membrane</keyword>
<dbReference type="EMBL" id="JMIB01000041">
    <property type="protein sequence ID" value="KDM89899.1"/>
    <property type="molecule type" value="Genomic_DNA"/>
</dbReference>
<reference evidence="2 3" key="1">
    <citation type="submission" date="2014-04" db="EMBL/GenBank/DDBJ databases">
        <title>Draft genome sequence of Photobacterium halotolerans S2753: a solonamide, ngercheumicin and holomycin producer.</title>
        <authorList>
            <person name="Machado H.R."/>
            <person name="Gram L."/>
        </authorList>
    </citation>
    <scope>NUCLEOTIDE SEQUENCE [LARGE SCALE GENOMIC DNA]</scope>
    <source>
        <strain evidence="2 3">S2753</strain>
    </source>
</reference>
<name>A0A066RHU6_9GAMM</name>
<keyword evidence="1" id="KW-1133">Transmembrane helix</keyword>
<accession>A0A066RHU6</accession>